<gene>
    <name evidence="1" type="ORF">METZ01_LOCUS359767</name>
</gene>
<proteinExistence type="predicted"/>
<evidence type="ECO:0008006" key="2">
    <source>
        <dbReference type="Google" id="ProtNLM"/>
    </source>
</evidence>
<dbReference type="InterPro" id="IPR011050">
    <property type="entry name" value="Pectin_lyase_fold/virulence"/>
</dbReference>
<feature type="non-terminal residue" evidence="1">
    <location>
        <position position="139"/>
    </location>
</feature>
<organism evidence="1">
    <name type="scientific">marine metagenome</name>
    <dbReference type="NCBI Taxonomy" id="408172"/>
    <lineage>
        <taxon>unclassified sequences</taxon>
        <taxon>metagenomes</taxon>
        <taxon>ecological metagenomes</taxon>
    </lineage>
</organism>
<dbReference type="SUPFAM" id="SSF51126">
    <property type="entry name" value="Pectin lyase-like"/>
    <property type="match status" value="1"/>
</dbReference>
<dbReference type="InterPro" id="IPR012334">
    <property type="entry name" value="Pectin_lyas_fold"/>
</dbReference>
<reference evidence="1" key="1">
    <citation type="submission" date="2018-05" db="EMBL/GenBank/DDBJ databases">
        <authorList>
            <person name="Lanie J.A."/>
            <person name="Ng W.-L."/>
            <person name="Kazmierczak K.M."/>
            <person name="Andrzejewski T.M."/>
            <person name="Davidsen T.M."/>
            <person name="Wayne K.J."/>
            <person name="Tettelin H."/>
            <person name="Glass J.I."/>
            <person name="Rusch D."/>
            <person name="Podicherti R."/>
            <person name="Tsui H.-C.T."/>
            <person name="Winkler M.E."/>
        </authorList>
    </citation>
    <scope>NUCLEOTIDE SEQUENCE</scope>
</reference>
<dbReference type="EMBL" id="UINC01127654">
    <property type="protein sequence ID" value="SVD06913.1"/>
    <property type="molecule type" value="Genomic_DNA"/>
</dbReference>
<dbReference type="AlphaFoldDB" id="A0A382SAM8"/>
<accession>A0A382SAM8</accession>
<evidence type="ECO:0000313" key="1">
    <source>
        <dbReference type="EMBL" id="SVD06913.1"/>
    </source>
</evidence>
<name>A0A382SAM8_9ZZZZ</name>
<sequence length="139" mass="15088">MKTRLQLLSLLVITLTQFTLLAQEPAAVIDAAKFKTLQAALDAVPAGGGMVKLPPGKFELTEPLWVHTEDTRLEGAGTATHLINKNEEGQPALLLRAKDYAKSKKKLWRIQLGNFRISGNPKSGDGLLAEGINEIFIQG</sequence>
<dbReference type="Gene3D" id="2.160.20.10">
    <property type="entry name" value="Single-stranded right-handed beta-helix, Pectin lyase-like"/>
    <property type="match status" value="1"/>
</dbReference>
<protein>
    <recommendedName>
        <fullName evidence="2">Pectate lyase superfamily protein domain-containing protein</fullName>
    </recommendedName>
</protein>